<gene>
    <name evidence="2" type="ORF">Fcan01_16756</name>
</gene>
<evidence type="ECO:0000256" key="1">
    <source>
        <dbReference type="SAM" id="MobiDB-lite"/>
    </source>
</evidence>
<keyword evidence="3" id="KW-1185">Reference proteome</keyword>
<accession>A0A226DW20</accession>
<reference evidence="2 3" key="1">
    <citation type="submission" date="2015-12" db="EMBL/GenBank/DDBJ databases">
        <title>The genome of Folsomia candida.</title>
        <authorList>
            <person name="Faddeeva A."/>
            <person name="Derks M.F."/>
            <person name="Anvar Y."/>
            <person name="Smit S."/>
            <person name="Van Straalen N."/>
            <person name="Roelofs D."/>
        </authorList>
    </citation>
    <scope>NUCLEOTIDE SEQUENCE [LARGE SCALE GENOMIC DNA]</scope>
    <source>
        <strain evidence="2 3">VU population</strain>
        <tissue evidence="2">Whole body</tissue>
    </source>
</reference>
<evidence type="ECO:0000313" key="2">
    <source>
        <dbReference type="EMBL" id="OXA48907.1"/>
    </source>
</evidence>
<dbReference type="AlphaFoldDB" id="A0A226DW20"/>
<name>A0A226DW20_FOLCA</name>
<dbReference type="EMBL" id="LNIX01000011">
    <property type="protein sequence ID" value="OXA48907.1"/>
    <property type="molecule type" value="Genomic_DNA"/>
</dbReference>
<sequence length="234" mass="26139">MDAGLAESVNFLYQQLTILQEFIQHKFGSEYKDFEQLKLSGPTSPTASNGNGPLFEYKYEGDSDQVEDNSPWGEGSSTTPDDGFMIDQADVEVEIEIPQNEGDDQEYKVITWDPVSLDPDPIQAGSSFGQVGHVVLGRPVDTRSQKSKRKYKSTRQVTKPPVTKGSCDYCGEKNGRNPTHILECHREMCVITKGADGGDVVKGYLCPRKNCSRKGRPLYNHYQVEVHLRWPCAS</sequence>
<evidence type="ECO:0000313" key="3">
    <source>
        <dbReference type="Proteomes" id="UP000198287"/>
    </source>
</evidence>
<proteinExistence type="predicted"/>
<feature type="region of interest" description="Disordered" evidence="1">
    <location>
        <begin position="41"/>
        <end position="82"/>
    </location>
</feature>
<protein>
    <submittedName>
        <fullName evidence="2">Uncharacterized protein</fullName>
    </submittedName>
</protein>
<dbReference type="Proteomes" id="UP000198287">
    <property type="component" value="Unassembled WGS sequence"/>
</dbReference>
<comment type="caution">
    <text evidence="2">The sequence shown here is derived from an EMBL/GenBank/DDBJ whole genome shotgun (WGS) entry which is preliminary data.</text>
</comment>
<organism evidence="2 3">
    <name type="scientific">Folsomia candida</name>
    <name type="common">Springtail</name>
    <dbReference type="NCBI Taxonomy" id="158441"/>
    <lineage>
        <taxon>Eukaryota</taxon>
        <taxon>Metazoa</taxon>
        <taxon>Ecdysozoa</taxon>
        <taxon>Arthropoda</taxon>
        <taxon>Hexapoda</taxon>
        <taxon>Collembola</taxon>
        <taxon>Entomobryomorpha</taxon>
        <taxon>Isotomoidea</taxon>
        <taxon>Isotomidae</taxon>
        <taxon>Proisotominae</taxon>
        <taxon>Folsomia</taxon>
    </lineage>
</organism>
<feature type="compositionally biased region" description="Polar residues" evidence="1">
    <location>
        <begin position="41"/>
        <end position="51"/>
    </location>
</feature>